<accession>A0A5J4YVJ5</accession>
<evidence type="ECO:0000313" key="7">
    <source>
        <dbReference type="Proteomes" id="UP000324585"/>
    </source>
</evidence>
<dbReference type="CDD" id="cd00043">
    <property type="entry name" value="CYCLIN_SF"/>
    <property type="match status" value="1"/>
</dbReference>
<dbReference type="SUPFAM" id="SSF47954">
    <property type="entry name" value="Cyclin-like"/>
    <property type="match status" value="2"/>
</dbReference>
<dbReference type="InterPro" id="IPR013763">
    <property type="entry name" value="Cyclin-like_dom"/>
</dbReference>
<dbReference type="InterPro" id="IPR036915">
    <property type="entry name" value="Cyclin-like_sf"/>
</dbReference>
<dbReference type="InterPro" id="IPR013150">
    <property type="entry name" value="TFIIB_cyclin"/>
</dbReference>
<dbReference type="Proteomes" id="UP000324585">
    <property type="component" value="Unassembled WGS sequence"/>
</dbReference>
<organism evidence="6 7">
    <name type="scientific">Porphyridium purpureum</name>
    <name type="common">Red alga</name>
    <name type="synonym">Porphyridium cruentum</name>
    <dbReference type="NCBI Taxonomy" id="35688"/>
    <lineage>
        <taxon>Eukaryota</taxon>
        <taxon>Rhodophyta</taxon>
        <taxon>Bangiophyceae</taxon>
        <taxon>Porphyridiales</taxon>
        <taxon>Porphyridiaceae</taxon>
        <taxon>Porphyridium</taxon>
    </lineage>
</organism>
<keyword evidence="2" id="KW-0804">Transcription</keyword>
<proteinExistence type="predicted"/>
<dbReference type="GO" id="GO:0005634">
    <property type="term" value="C:nucleus"/>
    <property type="evidence" value="ECO:0007669"/>
    <property type="project" value="TreeGrafter"/>
</dbReference>
<evidence type="ECO:0000256" key="1">
    <source>
        <dbReference type="ARBA" id="ARBA00023015"/>
    </source>
</evidence>
<evidence type="ECO:0000313" key="6">
    <source>
        <dbReference type="EMBL" id="KAA8495519.1"/>
    </source>
</evidence>
<evidence type="ECO:0000313" key="5">
    <source>
        <dbReference type="EMBL" id="KAA8490492.1"/>
    </source>
</evidence>
<dbReference type="GO" id="GO:0097550">
    <property type="term" value="C:transcription preinitiation complex"/>
    <property type="evidence" value="ECO:0007669"/>
    <property type="project" value="TreeGrafter"/>
</dbReference>
<sequence>MVGSHDFCTDCRSSDVQLNVVARVVQCRACHFILEERLPLPCEVHALTHIEELHCAITPDFVAQHLVHAEIRDDPYFTRGFITAFRNLIPVREPLVCAAARSISGDLAEMERILGDAVYACYVGYNGRALRPMAPQQRSAKVGKSDGGNIGGPGASSSALASETRYRIVNYFLILEVCVLIGIPRRIVELANFIFRRVVARISLRNRSVETLAIASLVCAVERQRHRKDVLVSTVSEEHADVILPHYTDIARLSGEDPKAVLKYLRFVNDTLTVSKPRQVIASPVVVQTLCSQLELEDPVRDLCNEILIRVAQLEYGSRRNRTSLIAGALLMAISIESTTRKTQAEVARATKTSEVTLRKVVKELVERLREIIPPQQVAKAERKFRVRASPETGATNDEDGRAQASISTDTDSLVEHLRVFSSVAAASIFATGPDVRAARNANPGGRSPRQPKGLWSIPCAPRPPSLENKSYDSHQDLPWESWTN</sequence>
<dbReference type="EMBL" id="VRMN01000003">
    <property type="protein sequence ID" value="KAA8495519.1"/>
    <property type="molecule type" value="Genomic_DNA"/>
</dbReference>
<gene>
    <name evidence="6" type="ORF">FVE85_1674</name>
    <name evidence="5" type="ORF">FVE85_4573</name>
</gene>
<keyword evidence="1" id="KW-0805">Transcription regulation</keyword>
<dbReference type="AlphaFoldDB" id="A0A5J4YVJ5"/>
<comment type="caution">
    <text evidence="6">The sequence shown here is derived from an EMBL/GenBank/DDBJ whole genome shotgun (WGS) entry which is preliminary data.</text>
</comment>
<dbReference type="PANTHER" id="PTHR11618">
    <property type="entry name" value="TRANSCRIPTION INITIATION FACTOR IIB-RELATED"/>
    <property type="match status" value="1"/>
</dbReference>
<keyword evidence="7" id="KW-1185">Reference proteome</keyword>
<dbReference type="Pfam" id="PF00382">
    <property type="entry name" value="TFIIB"/>
    <property type="match status" value="1"/>
</dbReference>
<feature type="region of interest" description="Disordered" evidence="3">
    <location>
        <begin position="436"/>
        <end position="485"/>
    </location>
</feature>
<dbReference type="PANTHER" id="PTHR11618:SF13">
    <property type="entry name" value="TRANSCRIPTION INITIATION FACTOR IIB"/>
    <property type="match status" value="1"/>
</dbReference>
<name>A0A5J4YVJ5_PORPP</name>
<evidence type="ECO:0000256" key="2">
    <source>
        <dbReference type="ARBA" id="ARBA00023163"/>
    </source>
</evidence>
<feature type="domain" description="Cyclin-like" evidence="4">
    <location>
        <begin position="285"/>
        <end position="367"/>
    </location>
</feature>
<reference evidence="6" key="2">
    <citation type="submission" date="2019-09" db="EMBL/GenBank/DDBJ databases">
        <title>Expansion of phycobilisome linker gene families in mesophilic red algae.</title>
        <authorList>
            <person name="Lee J."/>
        </authorList>
    </citation>
    <scope>NUCLEOTIDE SEQUENCE [LARGE SCALE GENOMIC DNA]</scope>
    <source>
        <strain evidence="6">CCMP 1328</strain>
        <tissue evidence="6">Unicellular</tissue>
    </source>
</reference>
<reference evidence="7" key="1">
    <citation type="journal article" date="2019" name="Nat. Commun.">
        <title>Expansion of phycobilisome linker gene families in mesophilic red algae.</title>
        <authorList>
            <person name="Lee J."/>
            <person name="Kim D."/>
            <person name="Bhattacharya D."/>
            <person name="Yoon H.S."/>
        </authorList>
    </citation>
    <scope>NUCLEOTIDE SEQUENCE [LARGE SCALE GENOMIC DNA]</scope>
    <source>
        <strain evidence="7">CCMP 1328</strain>
    </source>
</reference>
<dbReference type="OrthoDB" id="25790at2759"/>
<feature type="region of interest" description="Disordered" evidence="3">
    <location>
        <begin position="381"/>
        <end position="407"/>
    </location>
</feature>
<evidence type="ECO:0000259" key="4">
    <source>
        <dbReference type="SMART" id="SM00385"/>
    </source>
</evidence>
<feature type="domain" description="Cyclin-like" evidence="4">
    <location>
        <begin position="172"/>
        <end position="252"/>
    </location>
</feature>
<evidence type="ECO:0000256" key="3">
    <source>
        <dbReference type="SAM" id="MobiDB-lite"/>
    </source>
</evidence>
<dbReference type="EMBL" id="VRMN01000025">
    <property type="protein sequence ID" value="KAA8490492.1"/>
    <property type="molecule type" value="Genomic_DNA"/>
</dbReference>
<dbReference type="SMART" id="SM00385">
    <property type="entry name" value="CYCLIN"/>
    <property type="match status" value="2"/>
</dbReference>
<dbReference type="Gene3D" id="1.10.472.10">
    <property type="entry name" value="Cyclin-like"/>
    <property type="match status" value="2"/>
</dbReference>
<dbReference type="InterPro" id="IPR000812">
    <property type="entry name" value="TFIIB"/>
</dbReference>
<dbReference type="OMA" id="HIRAQDS"/>
<dbReference type="GO" id="GO:0017025">
    <property type="term" value="F:TBP-class protein binding"/>
    <property type="evidence" value="ECO:0007669"/>
    <property type="project" value="InterPro"/>
</dbReference>
<protein>
    <submittedName>
        <fullName evidence="6">Plant-specific TFIIB-related protein 1</fullName>
    </submittedName>
</protein>
<dbReference type="GO" id="GO:0070897">
    <property type="term" value="P:transcription preinitiation complex assembly"/>
    <property type="evidence" value="ECO:0007669"/>
    <property type="project" value="InterPro"/>
</dbReference>